<accession>A0A6J5T5U0</accession>
<gene>
    <name evidence="4" type="ORF">UFOVP1666_14</name>
    <name evidence="1" type="ORF">UFOVP867_167</name>
    <name evidence="2" type="ORF">UFOVP913_31</name>
    <name evidence="3" type="ORF">UFOVP993_84</name>
</gene>
<evidence type="ECO:0000313" key="2">
    <source>
        <dbReference type="EMBL" id="CAB4170474.1"/>
    </source>
</evidence>
<organism evidence="4">
    <name type="scientific">uncultured Caudovirales phage</name>
    <dbReference type="NCBI Taxonomy" id="2100421"/>
    <lineage>
        <taxon>Viruses</taxon>
        <taxon>Duplodnaviria</taxon>
        <taxon>Heunggongvirae</taxon>
        <taxon>Uroviricota</taxon>
        <taxon>Caudoviricetes</taxon>
        <taxon>Peduoviridae</taxon>
        <taxon>Maltschvirus</taxon>
        <taxon>Maltschvirus maltsch</taxon>
    </lineage>
</organism>
<sequence>MPTYEFKNTETGELFEKMMRNSVREEYLKENPHIQQLLSTATLIDPVRLGIRKVDQGFKDVLHKIHKGTAGSTLNKTANF</sequence>
<dbReference type="EMBL" id="LR796815">
    <property type="protein sequence ID" value="CAB4168131.1"/>
    <property type="molecule type" value="Genomic_DNA"/>
</dbReference>
<dbReference type="EMBL" id="LR797534">
    <property type="protein sequence ID" value="CAB4222950.1"/>
    <property type="molecule type" value="Genomic_DNA"/>
</dbReference>
<evidence type="ECO:0000313" key="3">
    <source>
        <dbReference type="EMBL" id="CAB4176927.1"/>
    </source>
</evidence>
<name>A0A6J5T5U0_9CAUD</name>
<evidence type="ECO:0000313" key="4">
    <source>
        <dbReference type="EMBL" id="CAB4222950.1"/>
    </source>
</evidence>
<evidence type="ECO:0000313" key="1">
    <source>
        <dbReference type="EMBL" id="CAB4168131.1"/>
    </source>
</evidence>
<dbReference type="EMBL" id="LR796858">
    <property type="protein sequence ID" value="CAB4170474.1"/>
    <property type="molecule type" value="Genomic_DNA"/>
</dbReference>
<reference evidence="4" key="1">
    <citation type="submission" date="2020-05" db="EMBL/GenBank/DDBJ databases">
        <authorList>
            <person name="Chiriac C."/>
            <person name="Salcher M."/>
            <person name="Ghai R."/>
            <person name="Kavagutti S V."/>
        </authorList>
    </citation>
    <scope>NUCLEOTIDE SEQUENCE</scope>
</reference>
<protein>
    <submittedName>
        <fullName evidence="4">Uncharacterized protein</fullName>
    </submittedName>
</protein>
<proteinExistence type="predicted"/>
<dbReference type="EMBL" id="LR796944">
    <property type="protein sequence ID" value="CAB4176927.1"/>
    <property type="molecule type" value="Genomic_DNA"/>
</dbReference>